<feature type="transmembrane region" description="Helical" evidence="1">
    <location>
        <begin position="29"/>
        <end position="50"/>
    </location>
</feature>
<comment type="caution">
    <text evidence="2">The sequence shown here is derived from an EMBL/GenBank/DDBJ whole genome shotgun (WGS) entry which is preliminary data.</text>
</comment>
<dbReference type="Proteomes" id="UP000676601">
    <property type="component" value="Unassembled WGS sequence"/>
</dbReference>
<evidence type="ECO:0000313" key="3">
    <source>
        <dbReference type="Proteomes" id="UP000676601"/>
    </source>
</evidence>
<sequence>MYLIFLMICLLFSLIFIFKNEKDNFLTKISLLVMIVTICLSILLVNLAWAAGPRNGTVFLTVFEFSSVSTIFNVVKVLVTITLVSMVVYFYAKQKK</sequence>
<reference evidence="2 3" key="1">
    <citation type="submission" date="2021-03" db="EMBL/GenBank/DDBJ databases">
        <title>Antimicrobial resistance genes in bacteria isolated from Japanese honey, and their potential for conferring macrolide and lincosamide resistance in the American foulbrood pathogen Paenibacillus larvae.</title>
        <authorList>
            <person name="Okamoto M."/>
            <person name="Kumagai M."/>
            <person name="Kanamori H."/>
            <person name="Takamatsu D."/>
        </authorList>
    </citation>
    <scope>NUCLEOTIDE SEQUENCE [LARGE SCALE GENOMIC DNA]</scope>
    <source>
        <strain evidence="2 3">J21TS7</strain>
    </source>
</reference>
<name>A0ABQ4LK74_9BACL</name>
<gene>
    <name evidence="2" type="ORF">J21TS7_52100</name>
</gene>
<keyword evidence="1" id="KW-0472">Membrane</keyword>
<keyword evidence="1" id="KW-0812">Transmembrane</keyword>
<keyword evidence="3" id="KW-1185">Reference proteome</keyword>
<dbReference type="EMBL" id="BORU01000003">
    <property type="protein sequence ID" value="GIO56892.1"/>
    <property type="molecule type" value="Genomic_DNA"/>
</dbReference>
<protein>
    <submittedName>
        <fullName evidence="2">Uncharacterized protein</fullName>
    </submittedName>
</protein>
<organism evidence="2 3">
    <name type="scientific">Paenibacillus cineris</name>
    <dbReference type="NCBI Taxonomy" id="237530"/>
    <lineage>
        <taxon>Bacteria</taxon>
        <taxon>Bacillati</taxon>
        <taxon>Bacillota</taxon>
        <taxon>Bacilli</taxon>
        <taxon>Bacillales</taxon>
        <taxon>Paenibacillaceae</taxon>
        <taxon>Paenibacillus</taxon>
    </lineage>
</organism>
<accession>A0ABQ4LK74</accession>
<evidence type="ECO:0000313" key="2">
    <source>
        <dbReference type="EMBL" id="GIO56892.1"/>
    </source>
</evidence>
<feature type="transmembrane region" description="Helical" evidence="1">
    <location>
        <begin position="71"/>
        <end position="92"/>
    </location>
</feature>
<keyword evidence="1" id="KW-1133">Transmembrane helix</keyword>
<proteinExistence type="predicted"/>
<evidence type="ECO:0000256" key="1">
    <source>
        <dbReference type="SAM" id="Phobius"/>
    </source>
</evidence>